<evidence type="ECO:0000313" key="8">
    <source>
        <dbReference type="Proteomes" id="UP000019473"/>
    </source>
</evidence>
<dbReference type="Gene3D" id="3.10.590.10">
    <property type="entry name" value="ph1033 like domains"/>
    <property type="match status" value="1"/>
</dbReference>
<feature type="compositionally biased region" description="Basic and acidic residues" evidence="5">
    <location>
        <begin position="437"/>
        <end position="446"/>
    </location>
</feature>
<accession>W9WJL2</accession>
<feature type="region of interest" description="Disordered" evidence="5">
    <location>
        <begin position="424"/>
        <end position="446"/>
    </location>
</feature>
<evidence type="ECO:0000256" key="2">
    <source>
        <dbReference type="ARBA" id="ARBA00014654"/>
    </source>
</evidence>
<reference evidence="7 8" key="1">
    <citation type="submission" date="2013-03" db="EMBL/GenBank/DDBJ databases">
        <title>The Genome Sequence of Cladophialophora yegresii CBS 114405.</title>
        <authorList>
            <consortium name="The Broad Institute Genomics Platform"/>
            <person name="Cuomo C."/>
            <person name="de Hoog S."/>
            <person name="Gorbushina A."/>
            <person name="Walker B."/>
            <person name="Young S.K."/>
            <person name="Zeng Q."/>
            <person name="Gargeya S."/>
            <person name="Fitzgerald M."/>
            <person name="Haas B."/>
            <person name="Abouelleil A."/>
            <person name="Allen A.W."/>
            <person name="Alvarado L."/>
            <person name="Arachchi H.M."/>
            <person name="Berlin A.M."/>
            <person name="Chapman S.B."/>
            <person name="Gainer-Dewar J."/>
            <person name="Goldberg J."/>
            <person name="Griggs A."/>
            <person name="Gujja S."/>
            <person name="Hansen M."/>
            <person name="Howarth C."/>
            <person name="Imamovic A."/>
            <person name="Ireland A."/>
            <person name="Larimer J."/>
            <person name="McCowan C."/>
            <person name="Murphy C."/>
            <person name="Pearson M."/>
            <person name="Poon T.W."/>
            <person name="Priest M."/>
            <person name="Roberts A."/>
            <person name="Saif S."/>
            <person name="Shea T."/>
            <person name="Sisk P."/>
            <person name="Sykes S."/>
            <person name="Wortman J."/>
            <person name="Nusbaum C."/>
            <person name="Birren B."/>
        </authorList>
    </citation>
    <scope>NUCLEOTIDE SEQUENCE [LARGE SCALE GENOMIC DNA]</scope>
    <source>
        <strain evidence="7 8">CBS 114405</strain>
    </source>
</reference>
<feature type="compositionally biased region" description="Low complexity" evidence="5">
    <location>
        <begin position="112"/>
        <end position="134"/>
    </location>
</feature>
<comment type="subcellular location">
    <subcellularLocation>
        <location evidence="1">Nucleus</location>
    </subcellularLocation>
</comment>
<evidence type="ECO:0000256" key="4">
    <source>
        <dbReference type="ARBA" id="ARBA00023242"/>
    </source>
</evidence>
<sequence length="446" mass="47303">MPLTIQPRKRKAASNPGVPAKKVRIGSTTDIPDQPTVSPSGRPKRTSVGEPQYKVTRRRSSSTRNVSPAAAEQKSPAKRRGRPPKAGPAAATTAPTVDEDVAPKKRGRPAKNTKASASKPATSAQTAHAATSQQPETKASVIIPGKRGRKPKSLTEATQLATGSDSESTPEGLVAHPNDAATTVNGDKSKLEDLSGVDTDVQYWLMKAEPDSRIEKGHDVKFSIDDLAAKTEPEAWDGVRNPMARNHMRAMREGDLAFFYHSNCSVPGIAGVMRIVAEHSVDESAFNPDHPYFDPKSDRANPKWEVVHVEFVKKFENLVTLRELKSFAKPGGALEDMQMLKLSRLSVSAVSPEAWRFILDLAGEPTTLGHGDGMSGYESEIDGEGEDTAGVGDADGLNGLSNSDEGLGVASGVNFEGSAVDAIQDNGGSNTVNGADGADKNPKGIV</sequence>
<dbReference type="HOGENOM" id="CLU_041799_0_0_1"/>
<feature type="domain" description="EVE" evidence="6">
    <location>
        <begin position="202"/>
        <end position="360"/>
    </location>
</feature>
<keyword evidence="8" id="KW-1185">Reference proteome</keyword>
<dbReference type="SUPFAM" id="SSF88697">
    <property type="entry name" value="PUA domain-like"/>
    <property type="match status" value="1"/>
</dbReference>
<dbReference type="VEuPathDB" id="FungiDB:A1O7_01505"/>
<dbReference type="InterPro" id="IPR047197">
    <property type="entry name" value="THYN1-like_EVE"/>
</dbReference>
<comment type="caution">
    <text evidence="7">The sequence shown here is derived from an EMBL/GenBank/DDBJ whole genome shotgun (WGS) entry which is preliminary data.</text>
</comment>
<dbReference type="InterPro" id="IPR017956">
    <property type="entry name" value="AT_hook_DNA-bd_motif"/>
</dbReference>
<dbReference type="InterPro" id="IPR002740">
    <property type="entry name" value="EVE_domain"/>
</dbReference>
<dbReference type="RefSeq" id="XP_007753732.1">
    <property type="nucleotide sequence ID" value="XM_007755542.1"/>
</dbReference>
<organism evidence="7 8">
    <name type="scientific">Cladophialophora yegresii CBS 114405</name>
    <dbReference type="NCBI Taxonomy" id="1182544"/>
    <lineage>
        <taxon>Eukaryota</taxon>
        <taxon>Fungi</taxon>
        <taxon>Dikarya</taxon>
        <taxon>Ascomycota</taxon>
        <taxon>Pezizomycotina</taxon>
        <taxon>Eurotiomycetes</taxon>
        <taxon>Chaetothyriomycetidae</taxon>
        <taxon>Chaetothyriales</taxon>
        <taxon>Herpotrichiellaceae</taxon>
        <taxon>Cladophialophora</taxon>
    </lineage>
</organism>
<dbReference type="PANTHER" id="PTHR14087:SF7">
    <property type="entry name" value="THYMOCYTE NUCLEAR PROTEIN 1"/>
    <property type="match status" value="1"/>
</dbReference>
<dbReference type="GO" id="GO:0005634">
    <property type="term" value="C:nucleus"/>
    <property type="evidence" value="ECO:0007669"/>
    <property type="project" value="UniProtKB-SubCell"/>
</dbReference>
<evidence type="ECO:0000313" key="7">
    <source>
        <dbReference type="EMBL" id="EXJ65165.1"/>
    </source>
</evidence>
<dbReference type="SMART" id="SM00384">
    <property type="entry name" value="AT_hook"/>
    <property type="match status" value="3"/>
</dbReference>
<feature type="compositionally biased region" description="Low complexity" evidence="5">
    <location>
        <begin position="87"/>
        <end position="96"/>
    </location>
</feature>
<dbReference type="eggNOG" id="KOG3383">
    <property type="taxonomic scope" value="Eukaryota"/>
</dbReference>
<evidence type="ECO:0000256" key="1">
    <source>
        <dbReference type="ARBA" id="ARBA00004123"/>
    </source>
</evidence>
<feature type="compositionally biased region" description="Polar residues" evidence="5">
    <location>
        <begin position="155"/>
        <end position="169"/>
    </location>
</feature>
<dbReference type="InterPro" id="IPR052181">
    <property type="entry name" value="5hmC_binding"/>
</dbReference>
<evidence type="ECO:0000256" key="3">
    <source>
        <dbReference type="ARBA" id="ARBA00022553"/>
    </source>
</evidence>
<dbReference type="Proteomes" id="UP000019473">
    <property type="component" value="Unassembled WGS sequence"/>
</dbReference>
<dbReference type="Pfam" id="PF01878">
    <property type="entry name" value="EVE"/>
    <property type="match status" value="1"/>
</dbReference>
<feature type="region of interest" description="Disordered" evidence="5">
    <location>
        <begin position="1"/>
        <end position="179"/>
    </location>
</feature>
<dbReference type="InterPro" id="IPR015947">
    <property type="entry name" value="PUA-like_sf"/>
</dbReference>
<dbReference type="CDD" id="cd21133">
    <property type="entry name" value="EVE"/>
    <property type="match status" value="1"/>
</dbReference>
<protein>
    <recommendedName>
        <fullName evidence="2">Thymocyte nuclear protein 1</fullName>
    </recommendedName>
</protein>
<feature type="region of interest" description="Disordered" evidence="5">
    <location>
        <begin position="368"/>
        <end position="403"/>
    </location>
</feature>
<dbReference type="PANTHER" id="PTHR14087">
    <property type="entry name" value="THYMOCYTE NUCLEAR PROTEIN 1"/>
    <property type="match status" value="1"/>
</dbReference>
<proteinExistence type="predicted"/>
<dbReference type="FunFam" id="3.10.590.10:FF:000003">
    <property type="entry name" value="Thymocyte nuclear protein 1"/>
    <property type="match status" value="1"/>
</dbReference>
<evidence type="ECO:0000259" key="6">
    <source>
        <dbReference type="Pfam" id="PF01878"/>
    </source>
</evidence>
<evidence type="ECO:0000256" key="5">
    <source>
        <dbReference type="SAM" id="MobiDB-lite"/>
    </source>
</evidence>
<feature type="compositionally biased region" description="Polar residues" evidence="5">
    <location>
        <begin position="26"/>
        <end position="39"/>
    </location>
</feature>
<name>W9WJL2_9EURO</name>
<dbReference type="GO" id="GO:0003677">
    <property type="term" value="F:DNA binding"/>
    <property type="evidence" value="ECO:0007669"/>
    <property type="project" value="InterPro"/>
</dbReference>
<keyword evidence="4" id="KW-0539">Nucleus</keyword>
<gene>
    <name evidence="7" type="ORF">A1O7_01505</name>
</gene>
<dbReference type="OrthoDB" id="41445at2759"/>
<dbReference type="EMBL" id="AMGW01000001">
    <property type="protein sequence ID" value="EXJ65165.1"/>
    <property type="molecule type" value="Genomic_DNA"/>
</dbReference>
<dbReference type="AlphaFoldDB" id="W9WJL2"/>
<dbReference type="GeneID" id="19176117"/>
<keyword evidence="3" id="KW-0597">Phosphoprotein</keyword>
<dbReference type="STRING" id="1182544.W9WJL2"/>